<proteinExistence type="predicted"/>
<keyword evidence="3" id="KW-1185">Reference proteome</keyword>
<comment type="caution">
    <text evidence="2">The sequence shown here is derived from an EMBL/GenBank/DDBJ whole genome shotgun (WGS) entry which is preliminary data.</text>
</comment>
<feature type="compositionally biased region" description="Low complexity" evidence="1">
    <location>
        <begin position="101"/>
        <end position="110"/>
    </location>
</feature>
<reference evidence="3" key="1">
    <citation type="submission" date="2023-07" db="EMBL/GenBank/DDBJ databases">
        <title>30 novel species of actinomycetes from the DSMZ collection.</title>
        <authorList>
            <person name="Nouioui I."/>
        </authorList>
    </citation>
    <scope>NUCLEOTIDE SEQUENCE [LARGE SCALE GENOMIC DNA]</scope>
    <source>
        <strain evidence="3">DSM 40932</strain>
    </source>
</reference>
<feature type="region of interest" description="Disordered" evidence="1">
    <location>
        <begin position="64"/>
        <end position="139"/>
    </location>
</feature>
<dbReference type="EMBL" id="JAVRFG010000001">
    <property type="protein sequence ID" value="MDT0488922.1"/>
    <property type="molecule type" value="Genomic_DNA"/>
</dbReference>
<evidence type="ECO:0008006" key="4">
    <source>
        <dbReference type="Google" id="ProtNLM"/>
    </source>
</evidence>
<name>A0ABU2VVL1_9ACTN</name>
<organism evidence="2 3">
    <name type="scientific">Streptomyces stephensoniae</name>
    <dbReference type="NCBI Taxonomy" id="3375367"/>
    <lineage>
        <taxon>Bacteria</taxon>
        <taxon>Bacillati</taxon>
        <taxon>Actinomycetota</taxon>
        <taxon>Actinomycetes</taxon>
        <taxon>Kitasatosporales</taxon>
        <taxon>Streptomycetaceae</taxon>
        <taxon>Streptomyces</taxon>
    </lineage>
</organism>
<accession>A0ABU2VVL1</accession>
<protein>
    <recommendedName>
        <fullName evidence="4">Glycosyl hydrolase family 98 putative carbohydrate-binding module domain-containing protein</fullName>
    </recommendedName>
</protein>
<evidence type="ECO:0000256" key="1">
    <source>
        <dbReference type="SAM" id="MobiDB-lite"/>
    </source>
</evidence>
<evidence type="ECO:0000313" key="2">
    <source>
        <dbReference type="EMBL" id="MDT0488922.1"/>
    </source>
</evidence>
<evidence type="ECO:0000313" key="3">
    <source>
        <dbReference type="Proteomes" id="UP001180556"/>
    </source>
</evidence>
<dbReference type="Proteomes" id="UP001180556">
    <property type="component" value="Unassembled WGS sequence"/>
</dbReference>
<sequence>MHRFDVLMKEFRIPVSSRFGLPAAAAAVIILMAAVTGCGETTNVTQNAGGDAKACVNNSTCVEAEGPPPVRRTEVPATDLPTPEVTRAERSAIPPQPHLPPGEASSEAAAIPPPETESPYLSQHKPVGGFGNDRKAGDAELQDGTHLNSVIFSVRSFGAHDLSLTYNVLRGAKRFETKAGLDMDTPDGCKVSFEMSGAARGTFEMTPGHVHDVKENLNGSARLTLRVVVTQWPQGVFPARCRAVWGSAAFL</sequence>
<gene>
    <name evidence="2" type="ORF">RM717_00195</name>
</gene>
<dbReference type="RefSeq" id="WP_311594861.1">
    <property type="nucleotide sequence ID" value="NZ_JAVRFG010000001.1"/>
</dbReference>